<dbReference type="Proteomes" id="UP000199459">
    <property type="component" value="Unassembled WGS sequence"/>
</dbReference>
<evidence type="ECO:0000313" key="3">
    <source>
        <dbReference type="Proteomes" id="UP000199459"/>
    </source>
</evidence>
<dbReference type="OrthoDB" id="7060343at2"/>
<gene>
    <name evidence="2" type="ORF">SAMN05216325_1418</name>
</gene>
<dbReference type="AlphaFoldDB" id="A0A1H8IU87"/>
<evidence type="ECO:0000313" key="2">
    <source>
        <dbReference type="EMBL" id="SEN72134.1"/>
    </source>
</evidence>
<feature type="coiled-coil region" evidence="1">
    <location>
        <begin position="13"/>
        <end position="47"/>
    </location>
</feature>
<keyword evidence="1" id="KW-0175">Coiled coil</keyword>
<dbReference type="EMBL" id="FOCP01000041">
    <property type="protein sequence ID" value="SEN72134.1"/>
    <property type="molecule type" value="Genomic_DNA"/>
</dbReference>
<protein>
    <recommendedName>
        <fullName evidence="4">SWIM-type domain-containing protein</fullName>
    </recommendedName>
</protein>
<evidence type="ECO:0000256" key="1">
    <source>
        <dbReference type="SAM" id="Coils"/>
    </source>
</evidence>
<dbReference type="STRING" id="917.SAMN05216326_12570"/>
<reference evidence="2 3" key="1">
    <citation type="submission" date="2016-10" db="EMBL/GenBank/DDBJ databases">
        <authorList>
            <person name="de Groot N.N."/>
        </authorList>
    </citation>
    <scope>NUCLEOTIDE SEQUENCE [LARGE SCALE GENOMIC DNA]</scope>
    <source>
        <strain evidence="2 3">Nm22</strain>
    </source>
</reference>
<sequence length="364" mass="40684">MVDSILGKLRGHVGEAKGRAETDKREREEAERKVNSVILTKREVQGEWDAARTLYTTLGATGPKSMREITANDLAQFRHNMEIARSNFTGDGITARQVIDLASSKPLPGAGSDTDIDRARKQINMAIPVSAVNNEVRFITNAGPDSDVNRHHVLVRFNAFSAAVNKLMSAKSKDNKTPKQTANWLRKQKLAFDCDCGRHRFFFRYISTIGNFNAGRDELGFPKIRNPNLKGVACKHVLRVMSEIDTSTTVLNFLTKHMEKVHASADNRARHNMRQAEADKAAEKQAARKRTIKTSEQRAKERARVQERNALNAASKKVKRVKVKPVGTRKIEAALKSGKLAESDLEVLRRFGFTDKQIADKLGV</sequence>
<proteinExistence type="predicted"/>
<organism evidence="2 3">
    <name type="scientific">Nitrosomonas marina</name>
    <dbReference type="NCBI Taxonomy" id="917"/>
    <lineage>
        <taxon>Bacteria</taxon>
        <taxon>Pseudomonadati</taxon>
        <taxon>Pseudomonadota</taxon>
        <taxon>Betaproteobacteria</taxon>
        <taxon>Nitrosomonadales</taxon>
        <taxon>Nitrosomonadaceae</taxon>
        <taxon>Nitrosomonas</taxon>
    </lineage>
</organism>
<evidence type="ECO:0008006" key="4">
    <source>
        <dbReference type="Google" id="ProtNLM"/>
    </source>
</evidence>
<accession>A0A1H8IU87</accession>
<name>A0A1H8IU87_9PROT</name>
<dbReference type="RefSeq" id="WP_090634815.1">
    <property type="nucleotide sequence ID" value="NZ_FOCP01000041.1"/>
</dbReference>